<evidence type="ECO:0000259" key="7">
    <source>
        <dbReference type="PROSITE" id="PS50071"/>
    </source>
</evidence>
<dbReference type="SMART" id="SM00389">
    <property type="entry name" value="HOX"/>
    <property type="match status" value="1"/>
</dbReference>
<dbReference type="InterPro" id="IPR050224">
    <property type="entry name" value="TALE_homeobox"/>
</dbReference>
<reference evidence="8" key="1">
    <citation type="journal article" date="2023" name="Science">
        <title>Genome structures resolve the early diversification of teleost fishes.</title>
        <authorList>
            <person name="Parey E."/>
            <person name="Louis A."/>
            <person name="Montfort J."/>
            <person name="Bouchez O."/>
            <person name="Roques C."/>
            <person name="Iampietro C."/>
            <person name="Lluch J."/>
            <person name="Castinel A."/>
            <person name="Donnadieu C."/>
            <person name="Desvignes T."/>
            <person name="Floi Bucao C."/>
            <person name="Jouanno E."/>
            <person name="Wen M."/>
            <person name="Mejri S."/>
            <person name="Dirks R."/>
            <person name="Jansen H."/>
            <person name="Henkel C."/>
            <person name="Chen W.J."/>
            <person name="Zahm M."/>
            <person name="Cabau C."/>
            <person name="Klopp C."/>
            <person name="Thompson A.W."/>
            <person name="Robinson-Rechavi M."/>
            <person name="Braasch I."/>
            <person name="Lecointre G."/>
            <person name="Bobe J."/>
            <person name="Postlethwait J.H."/>
            <person name="Berthelot C."/>
            <person name="Roest Crollius H."/>
            <person name="Guiguen Y."/>
        </authorList>
    </citation>
    <scope>NUCLEOTIDE SEQUENCE</scope>
    <source>
        <strain evidence="8">NC1722</strain>
    </source>
</reference>
<keyword evidence="3 5" id="KW-0371">Homeobox</keyword>
<dbReference type="Pfam" id="PF05920">
    <property type="entry name" value="Homeobox_KN"/>
    <property type="match status" value="1"/>
</dbReference>
<comment type="subcellular location">
    <subcellularLocation>
        <location evidence="5">Nucleus</location>
    </subcellularLocation>
</comment>
<keyword evidence="4 5" id="KW-0539">Nucleus</keyword>
<evidence type="ECO:0000313" key="8">
    <source>
        <dbReference type="EMBL" id="KAJ8383654.1"/>
    </source>
</evidence>
<dbReference type="AlphaFoldDB" id="A0AAD7W5J2"/>
<feature type="region of interest" description="Disordered" evidence="6">
    <location>
        <begin position="169"/>
        <end position="256"/>
    </location>
</feature>
<evidence type="ECO:0000256" key="1">
    <source>
        <dbReference type="ARBA" id="ARBA00009661"/>
    </source>
</evidence>
<feature type="compositionally biased region" description="Basic and acidic residues" evidence="6">
    <location>
        <begin position="169"/>
        <end position="180"/>
    </location>
</feature>
<sequence length="406" mass="44077">MDKRYGDPPQYSGSEGACVGGFGDVQAMRSSPLYDPPAPDAQKHCRDHIYGHPLFPLLALVFEKCELATCSPRDASSLSATPPIPGLTNRSDVCSSESFSDDISAFAKQIRSGGVICSSNSELDDLMIQAIQVLRFHLLELEKVHDLCDNFCQRYITCLKGKMPSDLVLADREGGPRSDTDDFTGSSTSVSEQNHSWLQDAEDSVPSPSDTPRPSSCGIDNCSDNGDSLDVGMASPSTGEEDEADRDRKDCKKRGIFPKSATNSMRAWLFQHLPHPYPSEEQKKLLSQDTGLTVLQVNNWFINARRRIVQPMIEQTNHSGQSAPYSPDGASMGGYSTAPHLVFRATGLQGVTDYPGPIPPQPGHPLPAPPNQHPYPPPHPATLLRPAPPPHPPDSLIGQGLDIHAH</sequence>
<dbReference type="PROSITE" id="PS50071">
    <property type="entry name" value="HOMEOBOX_2"/>
    <property type="match status" value="1"/>
</dbReference>
<accession>A0AAD7W5J2</accession>
<dbReference type="Pfam" id="PF16493">
    <property type="entry name" value="Meis_PKNOX_N"/>
    <property type="match status" value="1"/>
</dbReference>
<comment type="similarity">
    <text evidence="1">Belongs to the TALE/MEIS homeobox family.</text>
</comment>
<name>A0AAD7W5J2_9TELE</name>
<evidence type="ECO:0000256" key="5">
    <source>
        <dbReference type="PROSITE-ProRule" id="PRU00108"/>
    </source>
</evidence>
<evidence type="ECO:0000256" key="2">
    <source>
        <dbReference type="ARBA" id="ARBA00023125"/>
    </source>
</evidence>
<proteinExistence type="inferred from homology"/>
<feature type="region of interest" description="Disordered" evidence="6">
    <location>
        <begin position="350"/>
        <end position="406"/>
    </location>
</feature>
<keyword evidence="9" id="KW-1185">Reference proteome</keyword>
<dbReference type="InterPro" id="IPR032453">
    <property type="entry name" value="PKNOX/Meis_N"/>
</dbReference>
<dbReference type="Proteomes" id="UP001221898">
    <property type="component" value="Unassembled WGS sequence"/>
</dbReference>
<dbReference type="InterPro" id="IPR008422">
    <property type="entry name" value="KN_HD"/>
</dbReference>
<dbReference type="SUPFAM" id="SSF46689">
    <property type="entry name" value="Homeodomain-like"/>
    <property type="match status" value="1"/>
</dbReference>
<dbReference type="InterPro" id="IPR009057">
    <property type="entry name" value="Homeodomain-like_sf"/>
</dbReference>
<evidence type="ECO:0000313" key="9">
    <source>
        <dbReference type="Proteomes" id="UP001221898"/>
    </source>
</evidence>
<feature type="domain" description="Homeobox" evidence="7">
    <location>
        <begin position="248"/>
        <end position="311"/>
    </location>
</feature>
<evidence type="ECO:0000256" key="6">
    <source>
        <dbReference type="SAM" id="MobiDB-lite"/>
    </source>
</evidence>
<dbReference type="EMBL" id="JAINUG010000288">
    <property type="protein sequence ID" value="KAJ8383654.1"/>
    <property type="molecule type" value="Genomic_DNA"/>
</dbReference>
<evidence type="ECO:0000256" key="3">
    <source>
        <dbReference type="ARBA" id="ARBA00023155"/>
    </source>
</evidence>
<dbReference type="Gene3D" id="1.10.10.60">
    <property type="entry name" value="Homeodomain-like"/>
    <property type="match status" value="1"/>
</dbReference>
<evidence type="ECO:0000256" key="4">
    <source>
        <dbReference type="ARBA" id="ARBA00023242"/>
    </source>
</evidence>
<organism evidence="8 9">
    <name type="scientific">Aldrovandia affinis</name>
    <dbReference type="NCBI Taxonomy" id="143900"/>
    <lineage>
        <taxon>Eukaryota</taxon>
        <taxon>Metazoa</taxon>
        <taxon>Chordata</taxon>
        <taxon>Craniata</taxon>
        <taxon>Vertebrata</taxon>
        <taxon>Euteleostomi</taxon>
        <taxon>Actinopterygii</taxon>
        <taxon>Neopterygii</taxon>
        <taxon>Teleostei</taxon>
        <taxon>Notacanthiformes</taxon>
        <taxon>Halosauridae</taxon>
        <taxon>Aldrovandia</taxon>
    </lineage>
</organism>
<dbReference type="GO" id="GO:0005634">
    <property type="term" value="C:nucleus"/>
    <property type="evidence" value="ECO:0007669"/>
    <property type="project" value="UniProtKB-SubCell"/>
</dbReference>
<gene>
    <name evidence="8" type="ORF">AAFF_G00216250</name>
</gene>
<keyword evidence="2 5" id="KW-0238">DNA-binding</keyword>
<dbReference type="PANTHER" id="PTHR11850">
    <property type="entry name" value="HOMEOBOX PROTEIN TRANSCRIPTION FACTORS"/>
    <property type="match status" value="1"/>
</dbReference>
<protein>
    <recommendedName>
        <fullName evidence="7">Homeobox domain-containing protein</fullName>
    </recommendedName>
</protein>
<dbReference type="CDD" id="cd00086">
    <property type="entry name" value="homeodomain"/>
    <property type="match status" value="1"/>
</dbReference>
<dbReference type="FunFam" id="1.10.10.60:FF:000004">
    <property type="entry name" value="Meis2 homeobox isoform 2c"/>
    <property type="match status" value="1"/>
</dbReference>
<feature type="DNA-binding region" description="Homeobox" evidence="5">
    <location>
        <begin position="250"/>
        <end position="312"/>
    </location>
</feature>
<dbReference type="InterPro" id="IPR001356">
    <property type="entry name" value="HD"/>
</dbReference>
<comment type="caution">
    <text evidence="8">The sequence shown here is derived from an EMBL/GenBank/DDBJ whole genome shotgun (WGS) entry which is preliminary data.</text>
</comment>
<feature type="compositionally biased region" description="Pro residues" evidence="6">
    <location>
        <begin position="356"/>
        <end position="393"/>
    </location>
</feature>
<dbReference type="GO" id="GO:0003677">
    <property type="term" value="F:DNA binding"/>
    <property type="evidence" value="ECO:0007669"/>
    <property type="project" value="UniProtKB-UniRule"/>
</dbReference>
<dbReference type="GO" id="GO:0006355">
    <property type="term" value="P:regulation of DNA-templated transcription"/>
    <property type="evidence" value="ECO:0007669"/>
    <property type="project" value="InterPro"/>
</dbReference>